<dbReference type="Pfam" id="PF02665">
    <property type="entry name" value="Nitrate_red_gam"/>
    <property type="match status" value="1"/>
</dbReference>
<dbReference type="EMBL" id="FLUP01000001">
    <property type="protein sequence ID" value="SBW05454.1"/>
    <property type="molecule type" value="Genomic_DNA"/>
</dbReference>
<keyword evidence="6 9" id="KW-1133">Transmembrane helix</keyword>
<evidence type="ECO:0000256" key="6">
    <source>
        <dbReference type="ARBA" id="ARBA00022989"/>
    </source>
</evidence>
<evidence type="ECO:0000256" key="3">
    <source>
        <dbReference type="ARBA" id="ARBA00022475"/>
    </source>
</evidence>
<evidence type="ECO:0000256" key="2">
    <source>
        <dbReference type="ARBA" id="ARBA00022448"/>
    </source>
</evidence>
<feature type="transmembrane region" description="Helical" evidence="9">
    <location>
        <begin position="247"/>
        <end position="271"/>
    </location>
</feature>
<dbReference type="InterPro" id="IPR036197">
    <property type="entry name" value="NarG-like_sf"/>
</dbReference>
<evidence type="ECO:0000256" key="4">
    <source>
        <dbReference type="ARBA" id="ARBA00022692"/>
    </source>
</evidence>
<dbReference type="InterPro" id="IPR051936">
    <property type="entry name" value="Heme-iron_electron_transfer"/>
</dbReference>
<keyword evidence="3" id="KW-1003">Cell membrane</keyword>
<dbReference type="NCBIfam" id="NF038037">
    <property type="entry name" value="cytob_DsrM"/>
    <property type="match status" value="1"/>
</dbReference>
<dbReference type="GO" id="GO:0008940">
    <property type="term" value="F:nitrate reductase activity"/>
    <property type="evidence" value="ECO:0007669"/>
    <property type="project" value="TreeGrafter"/>
</dbReference>
<evidence type="ECO:0000259" key="10">
    <source>
        <dbReference type="Pfam" id="PF02665"/>
    </source>
</evidence>
<protein>
    <submittedName>
        <fullName evidence="11">Hdr-like menaquinol oxidoreductase cytochrome b-like subunit</fullName>
    </submittedName>
</protein>
<dbReference type="PANTHER" id="PTHR30598">
    <property type="entry name" value="NITRATE REDUCTASE PRIVATE CHAPERONE, REDOX ENZYME MATURATION PROTEIN REMP FAMILY"/>
    <property type="match status" value="1"/>
</dbReference>
<name>A0A212K162_9BACT</name>
<keyword evidence="8 9" id="KW-0472">Membrane</keyword>
<feature type="transmembrane region" description="Helical" evidence="9">
    <location>
        <begin position="30"/>
        <end position="49"/>
    </location>
</feature>
<gene>
    <name evidence="11" type="primary">hmeC</name>
    <name evidence="11" type="ORF">KM92DES2_12057</name>
</gene>
<dbReference type="SUPFAM" id="SSF103501">
    <property type="entry name" value="Respiratory nitrate reductase 1 gamma chain"/>
    <property type="match status" value="1"/>
</dbReference>
<feature type="transmembrane region" description="Helical" evidence="9">
    <location>
        <begin position="207"/>
        <end position="227"/>
    </location>
</feature>
<dbReference type="InterPro" id="IPR047660">
    <property type="entry name" value="DsrM"/>
</dbReference>
<feature type="domain" description="NarG-like" evidence="10">
    <location>
        <begin position="122"/>
        <end position="279"/>
    </location>
</feature>
<dbReference type="GO" id="GO:0020037">
    <property type="term" value="F:heme binding"/>
    <property type="evidence" value="ECO:0007669"/>
    <property type="project" value="TreeGrafter"/>
</dbReference>
<dbReference type="PANTHER" id="PTHR30598:SF3">
    <property type="entry name" value="RESPIRATORY NITRATE REDUCTASE 1 GAMMA CHAIN"/>
    <property type="match status" value="1"/>
</dbReference>
<dbReference type="Gene3D" id="1.20.950.20">
    <property type="entry name" value="Transmembrane di-heme cytochromes, Chain C"/>
    <property type="match status" value="1"/>
</dbReference>
<evidence type="ECO:0000256" key="5">
    <source>
        <dbReference type="ARBA" id="ARBA00022982"/>
    </source>
</evidence>
<dbReference type="RefSeq" id="WP_192112733.1">
    <property type="nucleotide sequence ID" value="NZ_CAKSVL010000007.1"/>
</dbReference>
<evidence type="ECO:0000256" key="9">
    <source>
        <dbReference type="SAM" id="Phobius"/>
    </source>
</evidence>
<evidence type="ECO:0000256" key="8">
    <source>
        <dbReference type="ARBA" id="ARBA00023136"/>
    </source>
</evidence>
<keyword evidence="4 9" id="KW-0812">Transmembrane</keyword>
<evidence type="ECO:0000256" key="7">
    <source>
        <dbReference type="ARBA" id="ARBA00023002"/>
    </source>
</evidence>
<comment type="subcellular location">
    <subcellularLocation>
        <location evidence="1">Cell membrane</location>
        <topology evidence="1">Multi-pass membrane protein</topology>
    </subcellularLocation>
</comment>
<dbReference type="GO" id="GO:0005886">
    <property type="term" value="C:plasma membrane"/>
    <property type="evidence" value="ECO:0007669"/>
    <property type="project" value="UniProtKB-SubCell"/>
</dbReference>
<sequence>MFNSLLLVLLIGAIAWAGAAIGLAGLFGVALPYVAVVVFIAGVVWRMVYWAKSPVPFCIPTTGGQEQSLDFIKQAKIDCPSTTWGVVQRMFLEVFCFRSLFRNTVAEVREFDPVSNGPRTIYYSSKWLWVFALLFHYCFLLVFIRHFRFFMEPVPSCIRFLESIDGIMQFGSPRFFWTGGLLLVALLFLLGRRLFNERLRYLSLANDYFPLWLIISIVGTGICLRYFDKTEIAQVKIFVMGLTHFAPVSTVGINALFFTHLTLVCVLLIYFPFSKLMHMPGVFFSPTRNMANNSRRVRHINPWNPPKQYFTYAEYEDTYRDAMADAGLPLEKQPEKAAE</sequence>
<keyword evidence="5" id="KW-0249">Electron transport</keyword>
<feature type="transmembrane region" description="Helical" evidence="9">
    <location>
        <begin position="175"/>
        <end position="195"/>
    </location>
</feature>
<reference evidence="11" key="1">
    <citation type="submission" date="2016-04" db="EMBL/GenBank/DDBJ databases">
        <authorList>
            <person name="Evans L.H."/>
            <person name="Alamgir A."/>
            <person name="Owens N."/>
            <person name="Weber N.D."/>
            <person name="Virtaneva K."/>
            <person name="Barbian K."/>
            <person name="Babar A."/>
            <person name="Rosenke K."/>
        </authorList>
    </citation>
    <scope>NUCLEOTIDE SEQUENCE</scope>
    <source>
        <strain evidence="11">92-2</strain>
    </source>
</reference>
<feature type="transmembrane region" description="Helical" evidence="9">
    <location>
        <begin position="127"/>
        <end position="147"/>
    </location>
</feature>
<keyword evidence="7" id="KW-0560">Oxidoreductase</keyword>
<evidence type="ECO:0000313" key="11">
    <source>
        <dbReference type="EMBL" id="SBW05454.1"/>
    </source>
</evidence>
<proteinExistence type="predicted"/>
<evidence type="ECO:0000256" key="1">
    <source>
        <dbReference type="ARBA" id="ARBA00004651"/>
    </source>
</evidence>
<accession>A0A212K162</accession>
<dbReference type="GO" id="GO:0019645">
    <property type="term" value="P:anaerobic electron transport chain"/>
    <property type="evidence" value="ECO:0007669"/>
    <property type="project" value="TreeGrafter"/>
</dbReference>
<dbReference type="GO" id="GO:0009055">
    <property type="term" value="F:electron transfer activity"/>
    <property type="evidence" value="ECO:0007669"/>
    <property type="project" value="TreeGrafter"/>
</dbReference>
<dbReference type="InterPro" id="IPR023234">
    <property type="entry name" value="NarG-like_domain"/>
</dbReference>
<organism evidence="11">
    <name type="scientific">uncultured Desulfovibrio sp</name>
    <dbReference type="NCBI Taxonomy" id="167968"/>
    <lineage>
        <taxon>Bacteria</taxon>
        <taxon>Pseudomonadati</taxon>
        <taxon>Thermodesulfobacteriota</taxon>
        <taxon>Desulfovibrionia</taxon>
        <taxon>Desulfovibrionales</taxon>
        <taxon>Desulfovibrionaceae</taxon>
        <taxon>Desulfovibrio</taxon>
        <taxon>environmental samples</taxon>
    </lineage>
</organism>
<keyword evidence="2" id="KW-0813">Transport</keyword>
<dbReference type="AlphaFoldDB" id="A0A212K162"/>